<evidence type="ECO:0000256" key="17">
    <source>
        <dbReference type="SAM" id="MobiDB-lite"/>
    </source>
</evidence>
<keyword evidence="20" id="KW-1185">Reference proteome</keyword>
<reference evidence="19" key="2">
    <citation type="journal article" date="2022" name="Hortic Res">
        <title>The genome of Dioscorea zingiberensis sheds light on the biosynthesis, origin and evolution of the medicinally important diosgenin saponins.</title>
        <authorList>
            <person name="Li Y."/>
            <person name="Tan C."/>
            <person name="Li Z."/>
            <person name="Guo J."/>
            <person name="Li S."/>
            <person name="Chen X."/>
            <person name="Wang C."/>
            <person name="Dai X."/>
            <person name="Yang H."/>
            <person name="Song W."/>
            <person name="Hou L."/>
            <person name="Xu J."/>
            <person name="Tong Z."/>
            <person name="Xu A."/>
            <person name="Yuan X."/>
            <person name="Wang W."/>
            <person name="Yang Q."/>
            <person name="Chen L."/>
            <person name="Sun Z."/>
            <person name="Wang K."/>
            <person name="Pan B."/>
            <person name="Chen J."/>
            <person name="Bao Y."/>
            <person name="Liu F."/>
            <person name="Qi X."/>
            <person name="Gang D.R."/>
            <person name="Wen J."/>
            <person name="Li J."/>
        </authorList>
    </citation>
    <scope>NUCLEOTIDE SEQUENCE</scope>
    <source>
        <strain evidence="19">Dzin_1.0</strain>
    </source>
</reference>
<dbReference type="InterPro" id="IPR024283">
    <property type="entry name" value="TOC159_MAD"/>
</dbReference>
<dbReference type="GO" id="GO:0015031">
    <property type="term" value="P:protein transport"/>
    <property type="evidence" value="ECO:0007669"/>
    <property type="project" value="UniProtKB-KW"/>
</dbReference>
<feature type="compositionally biased region" description="Low complexity" evidence="17">
    <location>
        <begin position="316"/>
        <end position="325"/>
    </location>
</feature>
<keyword evidence="12" id="KW-1133">Transmembrane helix</keyword>
<feature type="region of interest" description="Disordered" evidence="17">
    <location>
        <begin position="573"/>
        <end position="620"/>
    </location>
</feature>
<organism evidence="19 20">
    <name type="scientific">Dioscorea zingiberensis</name>
    <dbReference type="NCBI Taxonomy" id="325984"/>
    <lineage>
        <taxon>Eukaryota</taxon>
        <taxon>Viridiplantae</taxon>
        <taxon>Streptophyta</taxon>
        <taxon>Embryophyta</taxon>
        <taxon>Tracheophyta</taxon>
        <taxon>Spermatophyta</taxon>
        <taxon>Magnoliopsida</taxon>
        <taxon>Liliopsida</taxon>
        <taxon>Dioscoreales</taxon>
        <taxon>Dioscoreaceae</taxon>
        <taxon>Dioscorea</taxon>
    </lineage>
</organism>
<comment type="caution">
    <text evidence="19">The sequence shown here is derived from an EMBL/GenBank/DDBJ whole genome shotgun (WGS) entry which is preliminary data.</text>
</comment>
<keyword evidence="14" id="KW-0472">Membrane</keyword>
<feature type="compositionally biased region" description="Acidic residues" evidence="17">
    <location>
        <begin position="607"/>
        <end position="619"/>
    </location>
</feature>
<feature type="compositionally biased region" description="Polar residues" evidence="17">
    <location>
        <begin position="376"/>
        <end position="387"/>
    </location>
</feature>
<evidence type="ECO:0000256" key="14">
    <source>
        <dbReference type="ARBA" id="ARBA00023136"/>
    </source>
</evidence>
<comment type="subcellular location">
    <subcellularLocation>
        <location evidence="15">Plastid</location>
        <location evidence="15">Chloroplast outer membrane</location>
        <topology evidence="15">Single-pass membrane protein</topology>
    </subcellularLocation>
</comment>
<dbReference type="InterPro" id="IPR045058">
    <property type="entry name" value="GIMA/IAN/Toc"/>
</dbReference>
<keyword evidence="10" id="KW-0460">Magnesium</keyword>
<evidence type="ECO:0000256" key="12">
    <source>
        <dbReference type="ARBA" id="ARBA00022989"/>
    </source>
</evidence>
<feature type="compositionally biased region" description="Low complexity" evidence="17">
    <location>
        <begin position="1"/>
        <end position="15"/>
    </location>
</feature>
<keyword evidence="4" id="KW-0934">Plastid</keyword>
<dbReference type="Gene3D" id="3.40.50.300">
    <property type="entry name" value="P-loop containing nucleotide triphosphate hydrolases"/>
    <property type="match status" value="1"/>
</dbReference>
<evidence type="ECO:0000256" key="15">
    <source>
        <dbReference type="ARBA" id="ARBA00023766"/>
    </source>
</evidence>
<feature type="compositionally biased region" description="Acidic residues" evidence="17">
    <location>
        <begin position="1040"/>
        <end position="1062"/>
    </location>
</feature>
<dbReference type="Proteomes" id="UP001085076">
    <property type="component" value="Miscellaneous, Linkage group lg03"/>
</dbReference>
<dbReference type="FunFam" id="3.40.50.300:FF:000413">
    <property type="entry name" value="Translocase of chloroplast 120, chloroplastic"/>
    <property type="match status" value="1"/>
</dbReference>
<protein>
    <recommendedName>
        <fullName evidence="18">AIG1-type G domain-containing protein</fullName>
    </recommendedName>
</protein>
<feature type="region of interest" description="Disordered" evidence="17">
    <location>
        <begin position="490"/>
        <end position="513"/>
    </location>
</feature>
<dbReference type="GO" id="GO:0009707">
    <property type="term" value="C:chloroplast outer membrane"/>
    <property type="evidence" value="ECO:0007669"/>
    <property type="project" value="UniProtKB-SubCell"/>
</dbReference>
<evidence type="ECO:0000256" key="7">
    <source>
        <dbReference type="ARBA" id="ARBA00022741"/>
    </source>
</evidence>
<feature type="compositionally biased region" description="Acidic residues" evidence="17">
    <location>
        <begin position="43"/>
        <end position="58"/>
    </location>
</feature>
<accession>A0A9D5HKJ8</accession>
<evidence type="ECO:0000256" key="9">
    <source>
        <dbReference type="ARBA" id="ARBA00022805"/>
    </source>
</evidence>
<reference evidence="19" key="1">
    <citation type="submission" date="2021-03" db="EMBL/GenBank/DDBJ databases">
        <authorList>
            <person name="Li Z."/>
            <person name="Yang C."/>
        </authorList>
    </citation>
    <scope>NUCLEOTIDE SEQUENCE</scope>
    <source>
        <strain evidence="19">Dzin_1.0</strain>
        <tissue evidence="19">Leaf</tissue>
    </source>
</reference>
<keyword evidence="11" id="KW-0653">Protein transport</keyword>
<keyword evidence="3" id="KW-0150">Chloroplast</keyword>
<evidence type="ECO:0000313" key="19">
    <source>
        <dbReference type="EMBL" id="KAJ0979818.1"/>
    </source>
</evidence>
<evidence type="ECO:0000256" key="5">
    <source>
        <dbReference type="ARBA" id="ARBA00022692"/>
    </source>
</evidence>
<evidence type="ECO:0000256" key="6">
    <source>
        <dbReference type="ARBA" id="ARBA00022723"/>
    </source>
</evidence>
<dbReference type="GO" id="GO:0046872">
    <property type="term" value="F:metal ion binding"/>
    <property type="evidence" value="ECO:0007669"/>
    <property type="project" value="UniProtKB-KW"/>
</dbReference>
<evidence type="ECO:0000256" key="13">
    <source>
        <dbReference type="ARBA" id="ARBA00023134"/>
    </source>
</evidence>
<dbReference type="Pfam" id="PF04548">
    <property type="entry name" value="AIG1"/>
    <property type="match status" value="1"/>
</dbReference>
<dbReference type="CDD" id="cd01853">
    <property type="entry name" value="Toc34_like"/>
    <property type="match status" value="1"/>
</dbReference>
<evidence type="ECO:0000256" key="2">
    <source>
        <dbReference type="ARBA" id="ARBA00022448"/>
    </source>
</evidence>
<keyword evidence="5" id="KW-0812">Transmembrane</keyword>
<proteinExistence type="inferred from homology"/>
<evidence type="ECO:0000256" key="8">
    <source>
        <dbReference type="ARBA" id="ARBA00022801"/>
    </source>
</evidence>
<feature type="compositionally biased region" description="Basic and acidic residues" evidence="17">
    <location>
        <begin position="266"/>
        <end position="277"/>
    </location>
</feature>
<dbReference type="PANTHER" id="PTHR10903">
    <property type="entry name" value="GTPASE, IMAP FAMILY MEMBER-RELATED"/>
    <property type="match status" value="1"/>
</dbReference>
<feature type="compositionally biased region" description="Basic and acidic residues" evidence="17">
    <location>
        <begin position="150"/>
        <end position="174"/>
    </location>
</feature>
<feature type="compositionally biased region" description="Acidic residues" evidence="17">
    <location>
        <begin position="535"/>
        <end position="553"/>
    </location>
</feature>
<evidence type="ECO:0000256" key="4">
    <source>
        <dbReference type="ARBA" id="ARBA00022640"/>
    </source>
</evidence>
<dbReference type="SUPFAM" id="SSF52540">
    <property type="entry name" value="P-loop containing nucleoside triphosphate hydrolases"/>
    <property type="match status" value="1"/>
</dbReference>
<dbReference type="GO" id="GO:0003924">
    <property type="term" value="F:GTPase activity"/>
    <property type="evidence" value="ECO:0007669"/>
    <property type="project" value="InterPro"/>
</dbReference>
<dbReference type="OrthoDB" id="8954335at2759"/>
<dbReference type="InterPro" id="IPR005690">
    <property type="entry name" value="Toc86_159"/>
</dbReference>
<comment type="cofactor">
    <cofactor evidence="1">
        <name>Mg(2+)</name>
        <dbReference type="ChEBI" id="CHEBI:18420"/>
    </cofactor>
</comment>
<feature type="compositionally biased region" description="Low complexity" evidence="17">
    <location>
        <begin position="579"/>
        <end position="595"/>
    </location>
</feature>
<keyword evidence="2" id="KW-0813">Transport</keyword>
<keyword evidence="8" id="KW-0378">Hydrolase</keyword>
<evidence type="ECO:0000259" key="18">
    <source>
        <dbReference type="PROSITE" id="PS51720"/>
    </source>
</evidence>
<feature type="region of interest" description="Disordered" evidence="17">
    <location>
        <begin position="527"/>
        <end position="559"/>
    </location>
</feature>
<comment type="similarity">
    <text evidence="16">Belongs to the TRAFAC class TrmE-Era-EngA-EngB-Septin-like GTPase superfamily. AIG1/Toc34/Toc159-like paraseptin GTPase family. TOC159 subfamily.</text>
</comment>
<keyword evidence="6" id="KW-0479">Metal-binding</keyword>
<dbReference type="InterPro" id="IPR006703">
    <property type="entry name" value="G_AIG1"/>
</dbReference>
<evidence type="ECO:0000256" key="10">
    <source>
        <dbReference type="ARBA" id="ARBA00022842"/>
    </source>
</evidence>
<evidence type="ECO:0000256" key="3">
    <source>
        <dbReference type="ARBA" id="ARBA00022528"/>
    </source>
</evidence>
<dbReference type="InterPro" id="IPR027417">
    <property type="entry name" value="P-loop_NTPase"/>
</dbReference>
<name>A0A9D5HKJ8_9LILI</name>
<evidence type="ECO:0000256" key="1">
    <source>
        <dbReference type="ARBA" id="ARBA00001946"/>
    </source>
</evidence>
<gene>
    <name evidence="19" type="ORF">J5N97_015292</name>
</gene>
<dbReference type="EMBL" id="JAGGNH010000003">
    <property type="protein sequence ID" value="KAJ0979818.1"/>
    <property type="molecule type" value="Genomic_DNA"/>
</dbReference>
<keyword evidence="9" id="KW-1002">Plastid outer membrane</keyword>
<evidence type="ECO:0000256" key="16">
    <source>
        <dbReference type="ARBA" id="ARBA00023775"/>
    </source>
</evidence>
<feature type="compositionally biased region" description="Basic and acidic residues" evidence="17">
    <location>
        <begin position="215"/>
        <end position="236"/>
    </location>
</feature>
<feature type="compositionally biased region" description="Acidic residues" evidence="17">
    <location>
        <begin position="83"/>
        <end position="102"/>
    </location>
</feature>
<dbReference type="GO" id="GO:0045036">
    <property type="term" value="P:protein targeting to chloroplast"/>
    <property type="evidence" value="ECO:0007669"/>
    <property type="project" value="InterPro"/>
</dbReference>
<dbReference type="Pfam" id="PF11886">
    <property type="entry name" value="TOC159_MAD"/>
    <property type="match status" value="1"/>
</dbReference>
<feature type="domain" description="AIG1-type G" evidence="18">
    <location>
        <begin position="776"/>
        <end position="1005"/>
    </location>
</feature>
<keyword evidence="7" id="KW-0547">Nucleotide-binding</keyword>
<feature type="compositionally biased region" description="Low complexity" evidence="17">
    <location>
        <begin position="502"/>
        <end position="513"/>
    </location>
</feature>
<sequence length="1416" mass="152023">MASEPTTTTHSPPSSLLIRAPLSPEENENENDPRAGSDGGVSAEEDFETASDPDDEVLDSSLFPEAALLPRRASMPKARVSGEDEVFEEELEAEAGDGDGDDGYGVARVSPADVVGENPSAVDGETNPGSEEGSGELPRASEPNPVDSGFGEKESVDSNLEESSKEGKDEKLGENQDESIETVVEPMNSGVGVEESQNPNPEGSPKDGVLGFGGEDEKVGDNPKRVEKDDELKGGDVVEEAASPAVEGAQKSKPVDSVPVDDEKEDKDGVDLEKSVEAESNGGEADRAGAGDADVSEENSDKVNISTAENSELEFNELNSGVVGVENDDEGVGGGSNSEAVPAVNAENLELESRELKSDVVEADNGGGLESDTVTEETQGPQDSYPGNGSGDVVGVEGNEKGDILHKDSATEDSEVAVESGVYRNQEAGENNVASPSEEAPSLPELSDGKLGALNESEMVDSGMALNQDAGENKGVTQSEEVLADLHAQSNEGETEVVADDGGVVSSEEVESGPVLVEETKSRDVVFGDAKSLEADDDENVGDVEAEEEEEGLVSDGPARVAILESSETAKQIIKELEGGSSSNSSQSGFGSSRGYPNVIDGQIASDSDEEVDTDDEGDGKELFDSAALAALLKAATGGDGGITISSGDSTRIFSADRPAGLGSSVSSLKPLPPRPARSNVVTPSNLAMTAEPENNMDEEEKKLHEKVEMVRVKFLRLIQRLGHSADDTVASQVLYRLSLAEGIKRGRHMLNRAPNLENARNKALQLEAEGKEDLDFSCNILVLGKSGVGKSATINSIFGEEKSKTSAFQSATTSVKEISGIVDGVKICVIDTPGLKASAMEQPANRKILSSIKKYTKSCPPDIVLYVDRMDTQTRDFNDLPLLRSITSVLGSSIWFNAIVALTHAASAPPDGLNGTPLNYEVFIAQRSHVVQHSIRQAASDMRLMNPVALVENHPSCRRNREGEKVLPNGQSWRPQMLLLCYSSKILTEANSLLKLQDANPGKLFGFRMRGPPLPFLLSSLLQSRPHPRLSSDQGIDNGDSDIDLDDLSDSDQEEEEDDYDQLPPFKPLKKAQLAKLPKEQRKAYFEEYDYRVKLLQKKQWKEEIRRLKEMKKRGKGVPNEYAYGDMADDYEQDAAPAAVPVPLPDMVLPPTFDCDNPAYRYRFLEPTSQLLTRPVLDTHGWDHDCGYDGVSIEENLALLGRFPAGVSVQITKDKKDFNIHLDSSISAKHGENASTLAGLDIQTVGKQLAYILRSETKFKNFKKNKTTGGISVTFLGETVATGLKIEDQISIGRWLSLVASTGAIRAQGDTAYGGNLEVRLRDKDYPISQILATLGLSLMRWRGDLALGANLQTQFPFGRNTKMVVRGSLNNKLTGQVAIKTSSSEQLPFALWGVIPMAFVLLRKIWSGESYPMQ</sequence>
<feature type="compositionally biased region" description="Basic and acidic residues" evidence="17">
    <location>
        <begin position="351"/>
        <end position="360"/>
    </location>
</feature>
<evidence type="ECO:0000256" key="11">
    <source>
        <dbReference type="ARBA" id="ARBA00022927"/>
    </source>
</evidence>
<feature type="region of interest" description="Disordered" evidence="17">
    <location>
        <begin position="1026"/>
        <end position="1066"/>
    </location>
</feature>
<keyword evidence="13" id="KW-0342">GTP-binding</keyword>
<dbReference type="NCBIfam" id="TIGR00993">
    <property type="entry name" value="3a0901s04IAP86"/>
    <property type="match status" value="1"/>
</dbReference>
<feature type="compositionally biased region" description="Basic and acidic residues" evidence="17">
    <location>
        <begin position="398"/>
        <end position="410"/>
    </location>
</feature>
<dbReference type="PANTHER" id="PTHR10903:SF120">
    <property type="entry name" value="TRANSLOCASE OF CHLOROPLAST 159, CHLOROPLASTIC"/>
    <property type="match status" value="1"/>
</dbReference>
<feature type="region of interest" description="Disordered" evidence="17">
    <location>
        <begin position="1"/>
        <end position="449"/>
    </location>
</feature>
<dbReference type="GO" id="GO:0005525">
    <property type="term" value="F:GTP binding"/>
    <property type="evidence" value="ECO:0007669"/>
    <property type="project" value="UniProtKB-KW"/>
</dbReference>
<evidence type="ECO:0000313" key="20">
    <source>
        <dbReference type="Proteomes" id="UP001085076"/>
    </source>
</evidence>
<dbReference type="PROSITE" id="PS51720">
    <property type="entry name" value="G_AIG1"/>
    <property type="match status" value="1"/>
</dbReference>